<sequence length="389" mass="43808">MLITSNLRTICSARPLPTAWAQPLARASHLPGTQLSRTTQIISPRTYSQWIFNTFPRKFPQSLQIPPTYRLLQIPRRAFSSGPRFSYPRNTYNRFGGGGRREPLIYNVVRYLKPQHYVMIGLGLSGVYLYNTDVVEITGRRRFNMVSAKMELEMGEQTYRQVLNEERGKILPDNHPVTQMVDRVLQRLIPLAPIEGADWKVHVIADPNMKNAFVLPGGKVFVATGILPICQDDDGLAAVLGHEIAHVVAHHPAERASNSFITTGVALFIALLLDFSGQASSLVMNYMYSLPNSRTQEAEADHIGLLMMSKACFNPEAAVRLWQRMQKVEKEAPPEFLSTHPSSYNREEAIRGWLEKAEHIYAENGCSSLGSYMPQFQSALRSQTSSFGW</sequence>
<comment type="caution">
    <text evidence="8">The sequence shown here is derived from an EMBL/GenBank/DDBJ whole genome shotgun (WGS) entry which is preliminary data.</text>
</comment>
<name>A0AAD6CV20_9EURO</name>
<dbReference type="Proteomes" id="UP001220324">
    <property type="component" value="Unassembled WGS sequence"/>
</dbReference>
<dbReference type="Pfam" id="PF01435">
    <property type="entry name" value="Peptidase_M48"/>
    <property type="match status" value="1"/>
</dbReference>
<dbReference type="GO" id="GO:0004222">
    <property type="term" value="F:metalloendopeptidase activity"/>
    <property type="evidence" value="ECO:0007669"/>
    <property type="project" value="InterPro"/>
</dbReference>
<dbReference type="Gene3D" id="3.30.2010.10">
    <property type="entry name" value="Metalloproteases ('zincins'), catalytic domain"/>
    <property type="match status" value="1"/>
</dbReference>
<evidence type="ECO:0000313" key="9">
    <source>
        <dbReference type="Proteomes" id="UP001220324"/>
    </source>
</evidence>
<evidence type="ECO:0000256" key="1">
    <source>
        <dbReference type="ARBA" id="ARBA00022670"/>
    </source>
</evidence>
<evidence type="ECO:0000256" key="4">
    <source>
        <dbReference type="ARBA" id="ARBA00022833"/>
    </source>
</evidence>
<keyword evidence="2" id="KW-0479">Metal-binding</keyword>
<keyword evidence="9" id="KW-1185">Reference proteome</keyword>
<proteinExistence type="inferred from homology"/>
<dbReference type="GO" id="GO:0046872">
    <property type="term" value="F:metal ion binding"/>
    <property type="evidence" value="ECO:0007669"/>
    <property type="project" value="UniProtKB-KW"/>
</dbReference>
<evidence type="ECO:0000256" key="5">
    <source>
        <dbReference type="ARBA" id="ARBA00023049"/>
    </source>
</evidence>
<dbReference type="CDD" id="cd07331">
    <property type="entry name" value="M48C_Oma1_like"/>
    <property type="match status" value="1"/>
</dbReference>
<feature type="domain" description="Peptidase M48" evidence="7">
    <location>
        <begin position="179"/>
        <end position="353"/>
    </location>
</feature>
<dbReference type="PANTHER" id="PTHR22726:SF1">
    <property type="entry name" value="METALLOENDOPEPTIDASE OMA1, MITOCHONDRIAL"/>
    <property type="match status" value="1"/>
</dbReference>
<comment type="similarity">
    <text evidence="6">Belongs to the peptidase M48 family.</text>
</comment>
<reference evidence="8 9" key="1">
    <citation type="journal article" date="2023" name="IMA Fungus">
        <title>Comparative genomic study of the Penicillium genus elucidates a diverse pangenome and 15 lateral gene transfer events.</title>
        <authorList>
            <person name="Petersen C."/>
            <person name="Sorensen T."/>
            <person name="Nielsen M.R."/>
            <person name="Sondergaard T.E."/>
            <person name="Sorensen J.L."/>
            <person name="Fitzpatrick D.A."/>
            <person name="Frisvad J.C."/>
            <person name="Nielsen K.L."/>
        </authorList>
    </citation>
    <scope>NUCLEOTIDE SEQUENCE [LARGE SCALE GENOMIC DNA]</scope>
    <source>
        <strain evidence="8 9">IBT 35679</strain>
    </source>
</reference>
<accession>A0AAD6CV20</accession>
<gene>
    <name evidence="8" type="ORF">N7494_005804</name>
</gene>
<dbReference type="InterPro" id="IPR051156">
    <property type="entry name" value="Mito/Outer_Membr_Metalloprot"/>
</dbReference>
<dbReference type="GO" id="GO:0034982">
    <property type="term" value="P:mitochondrial protein processing"/>
    <property type="evidence" value="ECO:0007669"/>
    <property type="project" value="TreeGrafter"/>
</dbReference>
<keyword evidence="1 6" id="KW-0645">Protease</keyword>
<keyword evidence="3 6" id="KW-0378">Hydrolase</keyword>
<dbReference type="PANTHER" id="PTHR22726">
    <property type="entry name" value="METALLOENDOPEPTIDASE OMA1"/>
    <property type="match status" value="1"/>
</dbReference>
<dbReference type="EMBL" id="JAQIZZ010000005">
    <property type="protein sequence ID" value="KAJ5540728.1"/>
    <property type="molecule type" value="Genomic_DNA"/>
</dbReference>
<evidence type="ECO:0000259" key="7">
    <source>
        <dbReference type="Pfam" id="PF01435"/>
    </source>
</evidence>
<evidence type="ECO:0000256" key="2">
    <source>
        <dbReference type="ARBA" id="ARBA00022723"/>
    </source>
</evidence>
<keyword evidence="4 6" id="KW-0862">Zinc</keyword>
<dbReference type="GO" id="GO:0005743">
    <property type="term" value="C:mitochondrial inner membrane"/>
    <property type="evidence" value="ECO:0007669"/>
    <property type="project" value="TreeGrafter"/>
</dbReference>
<dbReference type="InterPro" id="IPR001915">
    <property type="entry name" value="Peptidase_M48"/>
</dbReference>
<evidence type="ECO:0000256" key="6">
    <source>
        <dbReference type="RuleBase" id="RU003983"/>
    </source>
</evidence>
<organism evidence="8 9">
    <name type="scientific">Penicillium frequentans</name>
    <dbReference type="NCBI Taxonomy" id="3151616"/>
    <lineage>
        <taxon>Eukaryota</taxon>
        <taxon>Fungi</taxon>
        <taxon>Dikarya</taxon>
        <taxon>Ascomycota</taxon>
        <taxon>Pezizomycotina</taxon>
        <taxon>Eurotiomycetes</taxon>
        <taxon>Eurotiomycetidae</taxon>
        <taxon>Eurotiales</taxon>
        <taxon>Aspergillaceae</taxon>
        <taxon>Penicillium</taxon>
    </lineage>
</organism>
<dbReference type="AlphaFoldDB" id="A0AAD6CV20"/>
<evidence type="ECO:0000313" key="8">
    <source>
        <dbReference type="EMBL" id="KAJ5540728.1"/>
    </source>
</evidence>
<dbReference type="GO" id="GO:0006515">
    <property type="term" value="P:protein quality control for misfolded or incompletely synthesized proteins"/>
    <property type="evidence" value="ECO:0007669"/>
    <property type="project" value="TreeGrafter"/>
</dbReference>
<evidence type="ECO:0000256" key="3">
    <source>
        <dbReference type="ARBA" id="ARBA00022801"/>
    </source>
</evidence>
<comment type="cofactor">
    <cofactor evidence="6">
        <name>Zn(2+)</name>
        <dbReference type="ChEBI" id="CHEBI:29105"/>
    </cofactor>
    <text evidence="6">Binds 1 zinc ion per subunit.</text>
</comment>
<keyword evidence="5 6" id="KW-0482">Metalloprotease</keyword>
<protein>
    <recommendedName>
        <fullName evidence="7">Peptidase M48 domain-containing protein</fullName>
    </recommendedName>
</protein>